<feature type="transmembrane region" description="Helical" evidence="1">
    <location>
        <begin position="185"/>
        <end position="204"/>
    </location>
</feature>
<feature type="transmembrane region" description="Helical" evidence="1">
    <location>
        <begin position="24"/>
        <end position="45"/>
    </location>
</feature>
<proteinExistence type="predicted"/>
<name>A0AAD5V458_9APHY</name>
<feature type="transmembrane region" description="Helical" evidence="1">
    <location>
        <begin position="65"/>
        <end position="83"/>
    </location>
</feature>
<gene>
    <name evidence="2" type="ORF">NLI96_g4652</name>
</gene>
<dbReference type="EMBL" id="JANAWD010000140">
    <property type="protein sequence ID" value="KAJ3485855.1"/>
    <property type="molecule type" value="Genomic_DNA"/>
</dbReference>
<keyword evidence="3" id="KW-1185">Reference proteome</keyword>
<reference evidence="2" key="1">
    <citation type="submission" date="2022-07" db="EMBL/GenBank/DDBJ databases">
        <title>Genome Sequence of Physisporinus lineatus.</title>
        <authorList>
            <person name="Buettner E."/>
        </authorList>
    </citation>
    <scope>NUCLEOTIDE SEQUENCE</scope>
    <source>
        <strain evidence="2">VT162</strain>
    </source>
</reference>
<accession>A0AAD5V458</accession>
<keyword evidence="1" id="KW-0812">Transmembrane</keyword>
<comment type="caution">
    <text evidence="2">The sequence shown here is derived from an EMBL/GenBank/DDBJ whole genome shotgun (WGS) entry which is preliminary data.</text>
</comment>
<dbReference type="Proteomes" id="UP001212997">
    <property type="component" value="Unassembled WGS sequence"/>
</dbReference>
<dbReference type="AlphaFoldDB" id="A0AAD5V458"/>
<evidence type="ECO:0000313" key="3">
    <source>
        <dbReference type="Proteomes" id="UP001212997"/>
    </source>
</evidence>
<feature type="transmembrane region" description="Helical" evidence="1">
    <location>
        <begin position="109"/>
        <end position="130"/>
    </location>
</feature>
<keyword evidence="1" id="KW-0472">Membrane</keyword>
<sequence length="245" mass="27393">MSVNPADILPPSLNLPPHLSAHKYFFVCTLTVAAWDTLVLSPRAWRLFRTKEWPPLKIIFHILRFYMPIEFTIVGTSVSPYPITDLAPYPRLNLQASHSSTQSGPKTRFYLFEPICTAILLAMCSIVHVIRIHAIYEKSRAVLAGMGSLFALQVVVTAIACGFFRSTPLLEGQGCIASPKANWVGIYWLSATLTYTASFVLALIRSFKSLAIKPITKWKLMLRDGLNLYGVRFTHHLSSSLPVLT</sequence>
<organism evidence="2 3">
    <name type="scientific">Meripilus lineatus</name>
    <dbReference type="NCBI Taxonomy" id="2056292"/>
    <lineage>
        <taxon>Eukaryota</taxon>
        <taxon>Fungi</taxon>
        <taxon>Dikarya</taxon>
        <taxon>Basidiomycota</taxon>
        <taxon>Agaricomycotina</taxon>
        <taxon>Agaricomycetes</taxon>
        <taxon>Polyporales</taxon>
        <taxon>Meripilaceae</taxon>
        <taxon>Meripilus</taxon>
    </lineage>
</organism>
<evidence type="ECO:0000313" key="2">
    <source>
        <dbReference type="EMBL" id="KAJ3485855.1"/>
    </source>
</evidence>
<feature type="transmembrane region" description="Helical" evidence="1">
    <location>
        <begin position="142"/>
        <end position="165"/>
    </location>
</feature>
<protein>
    <submittedName>
        <fullName evidence="2">Uncharacterized protein</fullName>
    </submittedName>
</protein>
<keyword evidence="1" id="KW-1133">Transmembrane helix</keyword>
<evidence type="ECO:0000256" key="1">
    <source>
        <dbReference type="SAM" id="Phobius"/>
    </source>
</evidence>